<sequence length="290" mass="31447">MQIRPMQEGDLHSAERTSAATFLEAEELNRRIVEPEVQPRSAEASALWIDRMRLFLTVDPGGCWVAEDNVGEIAGFAISQNRDRIWYLATYGVLPGRQGQGVGKGLMNAALAHAGDRQGIFISSVHPGATRRYRLAGFSLHSQVRMTGTVDRSVLAAVTGLDEGGTGDFDWMDRLDTDLRGAGHGPDHAFMLATLRLIVSRSDAGRGYAYVDDRGHVALLAAAHEETARALLWEALASSREEAFVPSITTVNEWAMDVGLAAGLDIVQEGYVAVRDMEAPGPYLASGHFL</sequence>
<keyword evidence="2" id="KW-0808">Transferase</keyword>
<dbReference type="InterPro" id="IPR000182">
    <property type="entry name" value="GNAT_dom"/>
</dbReference>
<comment type="caution">
    <text evidence="2">The sequence shown here is derived from an EMBL/GenBank/DDBJ whole genome shotgun (WGS) entry which is preliminary data.</text>
</comment>
<protein>
    <submittedName>
        <fullName evidence="2">GNAT family N-acetyltransferase</fullName>
        <ecNumber evidence="2">2.3.-.-</ecNumber>
    </submittedName>
</protein>
<feature type="domain" description="N-acetyltransferase" evidence="1">
    <location>
        <begin position="1"/>
        <end position="161"/>
    </location>
</feature>
<evidence type="ECO:0000259" key="1">
    <source>
        <dbReference type="PROSITE" id="PS51186"/>
    </source>
</evidence>
<name>A0ABW2WMN0_9ACTN</name>
<accession>A0ABW2WMN0</accession>
<dbReference type="PANTHER" id="PTHR47237:SF1">
    <property type="entry name" value="SLL0310 PROTEIN"/>
    <property type="match status" value="1"/>
</dbReference>
<dbReference type="PROSITE" id="PS51186">
    <property type="entry name" value="GNAT"/>
    <property type="match status" value="1"/>
</dbReference>
<dbReference type="EMBL" id="JBHTGL010000008">
    <property type="protein sequence ID" value="MFD0622629.1"/>
    <property type="molecule type" value="Genomic_DNA"/>
</dbReference>
<reference evidence="3" key="1">
    <citation type="journal article" date="2019" name="Int. J. Syst. Evol. Microbiol.">
        <title>The Global Catalogue of Microorganisms (GCM) 10K type strain sequencing project: providing services to taxonomists for standard genome sequencing and annotation.</title>
        <authorList>
            <consortium name="The Broad Institute Genomics Platform"/>
            <consortium name="The Broad Institute Genome Sequencing Center for Infectious Disease"/>
            <person name="Wu L."/>
            <person name="Ma J."/>
        </authorList>
    </citation>
    <scope>NUCLEOTIDE SEQUENCE [LARGE SCALE GENOMIC DNA]</scope>
    <source>
        <strain evidence="3">JCM 12607</strain>
    </source>
</reference>
<dbReference type="GO" id="GO:0016746">
    <property type="term" value="F:acyltransferase activity"/>
    <property type="evidence" value="ECO:0007669"/>
    <property type="project" value="UniProtKB-KW"/>
</dbReference>
<keyword evidence="3" id="KW-1185">Reference proteome</keyword>
<evidence type="ECO:0000313" key="3">
    <source>
        <dbReference type="Proteomes" id="UP001596915"/>
    </source>
</evidence>
<evidence type="ECO:0000313" key="2">
    <source>
        <dbReference type="EMBL" id="MFD0622629.1"/>
    </source>
</evidence>
<dbReference type="SUPFAM" id="SSF55729">
    <property type="entry name" value="Acyl-CoA N-acyltransferases (Nat)"/>
    <property type="match status" value="1"/>
</dbReference>
<dbReference type="PANTHER" id="PTHR47237">
    <property type="entry name" value="SLL0310 PROTEIN"/>
    <property type="match status" value="1"/>
</dbReference>
<organism evidence="2 3">
    <name type="scientific">Streptomyces sanglieri</name>
    <dbReference type="NCBI Taxonomy" id="193460"/>
    <lineage>
        <taxon>Bacteria</taxon>
        <taxon>Bacillati</taxon>
        <taxon>Actinomycetota</taxon>
        <taxon>Actinomycetes</taxon>
        <taxon>Kitasatosporales</taxon>
        <taxon>Streptomycetaceae</taxon>
        <taxon>Streptomyces</taxon>
    </lineage>
</organism>
<proteinExistence type="predicted"/>
<dbReference type="Pfam" id="PF00583">
    <property type="entry name" value="Acetyltransf_1"/>
    <property type="match status" value="1"/>
</dbReference>
<dbReference type="CDD" id="cd04301">
    <property type="entry name" value="NAT_SF"/>
    <property type="match status" value="1"/>
</dbReference>
<dbReference type="InterPro" id="IPR016181">
    <property type="entry name" value="Acyl_CoA_acyltransferase"/>
</dbReference>
<keyword evidence="2" id="KW-0012">Acyltransferase</keyword>
<dbReference type="Gene3D" id="3.40.630.30">
    <property type="match status" value="2"/>
</dbReference>
<gene>
    <name evidence="2" type="ORF">ACFQ2K_07100</name>
</gene>
<dbReference type="Proteomes" id="UP001596915">
    <property type="component" value="Unassembled WGS sequence"/>
</dbReference>
<dbReference type="InterPro" id="IPR052729">
    <property type="entry name" value="Acyl/Acetyltrans_Enzymes"/>
</dbReference>
<dbReference type="EC" id="2.3.-.-" evidence="2"/>